<evidence type="ECO:0000256" key="3">
    <source>
        <dbReference type="SAM" id="MobiDB-lite"/>
    </source>
</evidence>
<dbReference type="Gene3D" id="3.10.100.10">
    <property type="entry name" value="Mannose-Binding Protein A, subunit A"/>
    <property type="match status" value="1"/>
</dbReference>
<dbReference type="RefSeq" id="XP_026159800.1">
    <property type="nucleotide sequence ID" value="XM_026304015.1"/>
</dbReference>
<dbReference type="InterPro" id="IPR018378">
    <property type="entry name" value="C-type_lectin_CS"/>
</dbReference>
<dbReference type="STRING" id="205130.ENSMAMP00000024526"/>
<dbReference type="InterPro" id="IPR033989">
    <property type="entry name" value="CD209-like_CTLD"/>
</dbReference>
<dbReference type="InterPro" id="IPR016187">
    <property type="entry name" value="CTDL_fold"/>
</dbReference>
<evidence type="ECO:0000259" key="4">
    <source>
        <dbReference type="PROSITE" id="PS50041"/>
    </source>
</evidence>
<keyword evidence="1" id="KW-0430">Lectin</keyword>
<sequence>MNYENAPSQSLASKGHRDEDGALTPATRGTKVFKIVAVSFGLLCILQAAVNISLRLAHFSDNSDNETAGTKYSCRNVTEEIDQMKQKLTNFEYYHQQGWLYFRSSFYYISSVSKSWYESRKYCLLKGADLVIINSKEEQDFTRTFQKVMWLGLTDRTKRRMWKWVDGTALTISYWHSGEPNNFEGKIEDCAEIRFYDVENSWNDIPCNDQNFWICEKTVTL</sequence>
<evidence type="ECO:0000256" key="1">
    <source>
        <dbReference type="ARBA" id="ARBA00022734"/>
    </source>
</evidence>
<proteinExistence type="predicted"/>
<keyword evidence="6" id="KW-1185">Reference proteome</keyword>
<evidence type="ECO:0000313" key="6">
    <source>
        <dbReference type="Proteomes" id="UP000261640"/>
    </source>
</evidence>
<dbReference type="GeneID" id="113128578"/>
<evidence type="ECO:0000313" key="5">
    <source>
        <dbReference type="Ensembl" id="ENSMAMP00000024526.1"/>
    </source>
</evidence>
<dbReference type="Ensembl" id="ENSMAMT00000025159.2">
    <property type="protein sequence ID" value="ENSMAMP00000024526.1"/>
    <property type="gene ID" value="ENSMAMG00000016501.2"/>
</dbReference>
<dbReference type="CDD" id="cd03590">
    <property type="entry name" value="CLECT_DC-SIGN_like"/>
    <property type="match status" value="1"/>
</dbReference>
<accession>A0A3Q3MNX9</accession>
<dbReference type="PANTHER" id="PTHR22803">
    <property type="entry name" value="MANNOSE, PHOSPHOLIPASE, LECTIN RECEPTOR RELATED"/>
    <property type="match status" value="1"/>
</dbReference>
<reference evidence="5" key="1">
    <citation type="submission" date="2025-08" db="UniProtKB">
        <authorList>
            <consortium name="Ensembl"/>
        </authorList>
    </citation>
    <scope>IDENTIFICATION</scope>
</reference>
<dbReference type="InParanoid" id="A0A3Q3MNX9"/>
<dbReference type="OrthoDB" id="6337382at2759"/>
<dbReference type="GO" id="GO:0030246">
    <property type="term" value="F:carbohydrate binding"/>
    <property type="evidence" value="ECO:0007669"/>
    <property type="project" value="UniProtKB-KW"/>
</dbReference>
<evidence type="ECO:0000256" key="2">
    <source>
        <dbReference type="ARBA" id="ARBA00023157"/>
    </source>
</evidence>
<dbReference type="Proteomes" id="UP000261640">
    <property type="component" value="Unplaced"/>
</dbReference>
<dbReference type="SUPFAM" id="SSF56436">
    <property type="entry name" value="C-type lectin-like"/>
    <property type="match status" value="1"/>
</dbReference>
<dbReference type="PROSITE" id="PS50041">
    <property type="entry name" value="C_TYPE_LECTIN_2"/>
    <property type="match status" value="1"/>
</dbReference>
<dbReference type="InterPro" id="IPR001304">
    <property type="entry name" value="C-type_lectin-like"/>
</dbReference>
<dbReference type="AlphaFoldDB" id="A0A3Q3MNX9"/>
<keyword evidence="2" id="KW-1015">Disulfide bond</keyword>
<feature type="domain" description="C-type lectin" evidence="4">
    <location>
        <begin position="102"/>
        <end position="216"/>
    </location>
</feature>
<protein>
    <submittedName>
        <fullName evidence="5">CD209 antigen-like protein A</fullName>
    </submittedName>
</protein>
<dbReference type="PROSITE" id="PS00615">
    <property type="entry name" value="C_TYPE_LECTIN_1"/>
    <property type="match status" value="1"/>
</dbReference>
<name>A0A3Q3MNX9_9TELE</name>
<dbReference type="SMART" id="SM00034">
    <property type="entry name" value="CLECT"/>
    <property type="match status" value="1"/>
</dbReference>
<dbReference type="GeneTree" id="ENSGT01020000230338"/>
<organism evidence="5 6">
    <name type="scientific">Mastacembelus armatus</name>
    <name type="common">zig-zag eel</name>
    <dbReference type="NCBI Taxonomy" id="205130"/>
    <lineage>
        <taxon>Eukaryota</taxon>
        <taxon>Metazoa</taxon>
        <taxon>Chordata</taxon>
        <taxon>Craniata</taxon>
        <taxon>Vertebrata</taxon>
        <taxon>Euteleostomi</taxon>
        <taxon>Actinopterygii</taxon>
        <taxon>Neopterygii</taxon>
        <taxon>Teleostei</taxon>
        <taxon>Neoteleostei</taxon>
        <taxon>Acanthomorphata</taxon>
        <taxon>Anabantaria</taxon>
        <taxon>Synbranchiformes</taxon>
        <taxon>Mastacembelidae</taxon>
        <taxon>Mastacembelus</taxon>
    </lineage>
</organism>
<dbReference type="InterPro" id="IPR016186">
    <property type="entry name" value="C-type_lectin-like/link_sf"/>
</dbReference>
<dbReference type="Pfam" id="PF00059">
    <property type="entry name" value="Lectin_C"/>
    <property type="match status" value="1"/>
</dbReference>
<feature type="compositionally biased region" description="Polar residues" evidence="3">
    <location>
        <begin position="1"/>
        <end position="12"/>
    </location>
</feature>
<feature type="region of interest" description="Disordered" evidence="3">
    <location>
        <begin position="1"/>
        <end position="23"/>
    </location>
</feature>
<reference evidence="5" key="2">
    <citation type="submission" date="2025-09" db="UniProtKB">
        <authorList>
            <consortium name="Ensembl"/>
        </authorList>
    </citation>
    <scope>IDENTIFICATION</scope>
</reference>
<dbReference type="InterPro" id="IPR050111">
    <property type="entry name" value="C-type_lectin/snaclec_domain"/>
</dbReference>